<organism evidence="1 2">
    <name type="scientific">Salmonirosea aquatica</name>
    <dbReference type="NCBI Taxonomy" id="2654236"/>
    <lineage>
        <taxon>Bacteria</taxon>
        <taxon>Pseudomonadati</taxon>
        <taxon>Bacteroidota</taxon>
        <taxon>Cytophagia</taxon>
        <taxon>Cytophagales</taxon>
        <taxon>Spirosomataceae</taxon>
        <taxon>Salmonirosea</taxon>
    </lineage>
</organism>
<dbReference type="Proteomes" id="UP000479293">
    <property type="component" value="Unassembled WGS sequence"/>
</dbReference>
<evidence type="ECO:0000313" key="2">
    <source>
        <dbReference type="Proteomes" id="UP000479293"/>
    </source>
</evidence>
<protein>
    <submittedName>
        <fullName evidence="1">Uncharacterized protein</fullName>
    </submittedName>
</protein>
<keyword evidence="2" id="KW-1185">Reference proteome</keyword>
<dbReference type="RefSeq" id="WP_152766839.1">
    <property type="nucleotide sequence ID" value="NZ_WHLY01000004.1"/>
</dbReference>
<sequence length="394" mass="44677">MKTYRLNLAFLLFCSWIGAYKGFAQMVTYDPIHTTVTTIIKFFQEPSFGQLVGNVKKLVQISKFVRQVGRGMDLAKEARTTLSLINNYGRVMAADNHILSTEYSVISKDFVAFGKEVAAITTDLAEVVQQKNSTMDDGSRLRGINEASDKLKRLNGEIRRYVGRINYISLRRSFGVEDKAATARLYNIAADVTHNGGSIFSGVDEFPGYTYGNEYDNEEVDFDVERKMAQESAMIQQQLYQEYNTKVQIAELEAESLASLQIPKTTKTGFFNIKMREGACPMIPQLTPQNTFFATTMHYDSTSGATFTTHYEDKGKNAFDKALKDWEYQMEEICGPLWDAYEKRVDLQRSKIIQETVTPLKNQYTKEMNEKLDAANATIAEKYKGQSTTKPKPQ</sequence>
<accession>A0A7C9FZR5</accession>
<evidence type="ECO:0000313" key="1">
    <source>
        <dbReference type="EMBL" id="MPR37393.1"/>
    </source>
</evidence>
<proteinExistence type="predicted"/>
<comment type="caution">
    <text evidence="1">The sequence shown here is derived from an EMBL/GenBank/DDBJ whole genome shotgun (WGS) entry which is preliminary data.</text>
</comment>
<dbReference type="AlphaFoldDB" id="A0A7C9FZR5"/>
<gene>
    <name evidence="1" type="ORF">GBK04_29725</name>
</gene>
<name>A0A7C9FZR5_9BACT</name>
<reference evidence="1 2" key="1">
    <citation type="submission" date="2019-10" db="EMBL/GenBank/DDBJ databases">
        <title>Draft Genome Sequence of Cytophagaceae sp. SJW1-29.</title>
        <authorList>
            <person name="Choi A."/>
        </authorList>
    </citation>
    <scope>NUCLEOTIDE SEQUENCE [LARGE SCALE GENOMIC DNA]</scope>
    <source>
        <strain evidence="1 2">SJW1-29</strain>
    </source>
</reference>
<dbReference type="EMBL" id="WHLY01000004">
    <property type="protein sequence ID" value="MPR37393.1"/>
    <property type="molecule type" value="Genomic_DNA"/>
</dbReference>